<evidence type="ECO:0000313" key="2">
    <source>
        <dbReference type="EMBL" id="JAH61232.1"/>
    </source>
</evidence>
<reference evidence="2" key="2">
    <citation type="journal article" date="2015" name="Fish Shellfish Immunol.">
        <title>Early steps in the European eel (Anguilla anguilla)-Vibrio vulnificus interaction in the gills: Role of the RtxA13 toxin.</title>
        <authorList>
            <person name="Callol A."/>
            <person name="Pajuelo D."/>
            <person name="Ebbesson L."/>
            <person name="Teles M."/>
            <person name="MacKenzie S."/>
            <person name="Amaro C."/>
        </authorList>
    </citation>
    <scope>NUCLEOTIDE SEQUENCE</scope>
</reference>
<keyword evidence="1" id="KW-0732">Signal</keyword>
<proteinExistence type="predicted"/>
<sequence>MLVTVYFCLVLQVLYKLQAWTALSNNMASNHGD</sequence>
<organism evidence="2">
    <name type="scientific">Anguilla anguilla</name>
    <name type="common">European freshwater eel</name>
    <name type="synonym">Muraena anguilla</name>
    <dbReference type="NCBI Taxonomy" id="7936"/>
    <lineage>
        <taxon>Eukaryota</taxon>
        <taxon>Metazoa</taxon>
        <taxon>Chordata</taxon>
        <taxon>Craniata</taxon>
        <taxon>Vertebrata</taxon>
        <taxon>Euteleostomi</taxon>
        <taxon>Actinopterygii</taxon>
        <taxon>Neopterygii</taxon>
        <taxon>Teleostei</taxon>
        <taxon>Anguilliformes</taxon>
        <taxon>Anguillidae</taxon>
        <taxon>Anguilla</taxon>
    </lineage>
</organism>
<dbReference type="EMBL" id="GBXM01047345">
    <property type="protein sequence ID" value="JAH61232.1"/>
    <property type="molecule type" value="Transcribed_RNA"/>
</dbReference>
<feature type="signal peptide" evidence="1">
    <location>
        <begin position="1"/>
        <end position="19"/>
    </location>
</feature>
<evidence type="ECO:0000256" key="1">
    <source>
        <dbReference type="SAM" id="SignalP"/>
    </source>
</evidence>
<name>A0A0E9U688_ANGAN</name>
<reference evidence="2" key="1">
    <citation type="submission" date="2014-11" db="EMBL/GenBank/DDBJ databases">
        <authorList>
            <person name="Amaro Gonzalez C."/>
        </authorList>
    </citation>
    <scope>NUCLEOTIDE SEQUENCE</scope>
</reference>
<accession>A0A0E9U688</accession>
<protein>
    <submittedName>
        <fullName evidence="2">Uncharacterized protein</fullName>
    </submittedName>
</protein>
<feature type="chain" id="PRO_5002433031" evidence="1">
    <location>
        <begin position="20"/>
        <end position="33"/>
    </location>
</feature>
<dbReference type="AlphaFoldDB" id="A0A0E9U688"/>